<dbReference type="RefSeq" id="WP_204784676.1">
    <property type="nucleotide sequence ID" value="NZ_JACJKU010000011.1"/>
</dbReference>
<dbReference type="Proteomes" id="UP000785625">
    <property type="component" value="Unassembled WGS sequence"/>
</dbReference>
<evidence type="ECO:0000256" key="1">
    <source>
        <dbReference type="SAM" id="MobiDB-lite"/>
    </source>
</evidence>
<keyword evidence="3" id="KW-1185">Reference proteome</keyword>
<dbReference type="Pfam" id="PF02620">
    <property type="entry name" value="YceD"/>
    <property type="match status" value="1"/>
</dbReference>
<organism evidence="2 3">
    <name type="scientific">Limosilactobacillus coleohominis</name>
    <dbReference type="NCBI Taxonomy" id="181675"/>
    <lineage>
        <taxon>Bacteria</taxon>
        <taxon>Bacillati</taxon>
        <taxon>Bacillota</taxon>
        <taxon>Bacilli</taxon>
        <taxon>Lactobacillales</taxon>
        <taxon>Lactobacillaceae</taxon>
        <taxon>Limosilactobacillus</taxon>
    </lineage>
</organism>
<feature type="region of interest" description="Disordered" evidence="1">
    <location>
        <begin position="135"/>
        <end position="167"/>
    </location>
</feature>
<evidence type="ECO:0000313" key="3">
    <source>
        <dbReference type="Proteomes" id="UP000785625"/>
    </source>
</evidence>
<reference evidence="2 3" key="1">
    <citation type="journal article" date="2021" name="Sci. Rep.">
        <title>The distribution of antibiotic resistance genes in chicken gut microbiota commensals.</title>
        <authorList>
            <person name="Juricova H."/>
            <person name="Matiasovicova J."/>
            <person name="Kubasova T."/>
            <person name="Cejkova D."/>
            <person name="Rychlik I."/>
        </authorList>
    </citation>
    <scope>NUCLEOTIDE SEQUENCE [LARGE SCALE GENOMIC DNA]</scope>
    <source>
        <strain evidence="2 3">An574</strain>
    </source>
</reference>
<feature type="compositionally biased region" description="Basic and acidic residues" evidence="1">
    <location>
        <begin position="154"/>
        <end position="167"/>
    </location>
</feature>
<proteinExistence type="predicted"/>
<comment type="caution">
    <text evidence="2">The sequence shown here is derived from an EMBL/GenBank/DDBJ whole genome shotgun (WGS) entry which is preliminary data.</text>
</comment>
<sequence length="183" mass="21011">MKWSLNELHRYSDEPLHFNSTFDLKASLTKRFPKEILDAQPVKVDGYVNYNNGDATVSANVIGQITVPSSRSLEPVQMPLDFDFAETYTADESHLDRYEDDEVVFVLPRDHQVIDFDNSLVENIYEQIPTRVLTPDEQLHDELPSGKGWSVTEEATHDDQDTDHVDPRFAKLKNLFPDQDSDN</sequence>
<gene>
    <name evidence="2" type="ORF">H5975_02050</name>
</gene>
<evidence type="ECO:0000313" key="2">
    <source>
        <dbReference type="EMBL" id="MBM6940281.1"/>
    </source>
</evidence>
<dbReference type="EMBL" id="JACJKU010000011">
    <property type="protein sequence ID" value="MBM6940281.1"/>
    <property type="molecule type" value="Genomic_DNA"/>
</dbReference>
<protein>
    <submittedName>
        <fullName evidence="2">DUF177 domain-containing protein</fullName>
    </submittedName>
</protein>
<accession>A0ABS2GWN6</accession>
<dbReference type="InterPro" id="IPR003772">
    <property type="entry name" value="YceD"/>
</dbReference>
<name>A0ABS2GWN6_9LACO</name>